<keyword evidence="3" id="KW-0732">Signal</keyword>
<feature type="chain" id="PRO_5044881328" description="Thioredoxin domain-containing protein" evidence="3">
    <location>
        <begin position="24"/>
        <end position="635"/>
    </location>
</feature>
<dbReference type="Pfam" id="PF00085">
    <property type="entry name" value="Thioredoxin"/>
    <property type="match status" value="4"/>
</dbReference>
<feature type="region of interest" description="Disordered" evidence="2">
    <location>
        <begin position="370"/>
        <end position="393"/>
    </location>
</feature>
<accession>A0ABD2NLK5</accession>
<feature type="domain" description="Thioredoxin" evidence="4">
    <location>
        <begin position="262"/>
        <end position="373"/>
    </location>
</feature>
<name>A0ABD2NLK5_9CUCU</name>
<dbReference type="FunFam" id="3.40.30.10:FF:000029">
    <property type="entry name" value="protein disulfide-isomerase A5 isoform X2"/>
    <property type="match status" value="1"/>
</dbReference>
<dbReference type="PRINTS" id="PR00421">
    <property type="entry name" value="THIOREDOXIN"/>
</dbReference>
<feature type="domain" description="Thioredoxin" evidence="4">
    <location>
        <begin position="374"/>
        <end position="500"/>
    </location>
</feature>
<proteinExistence type="inferred from homology"/>
<evidence type="ECO:0000313" key="5">
    <source>
        <dbReference type="EMBL" id="KAL3279191.1"/>
    </source>
</evidence>
<dbReference type="Proteomes" id="UP001516400">
    <property type="component" value="Unassembled WGS sequence"/>
</dbReference>
<feature type="domain" description="Thioredoxin" evidence="4">
    <location>
        <begin position="504"/>
        <end position="630"/>
    </location>
</feature>
<feature type="domain" description="Thioredoxin" evidence="4">
    <location>
        <begin position="125"/>
        <end position="254"/>
    </location>
</feature>
<dbReference type="InterPro" id="IPR013766">
    <property type="entry name" value="Thioredoxin_domain"/>
</dbReference>
<organism evidence="5 6">
    <name type="scientific">Cryptolaemus montrouzieri</name>
    <dbReference type="NCBI Taxonomy" id="559131"/>
    <lineage>
        <taxon>Eukaryota</taxon>
        <taxon>Metazoa</taxon>
        <taxon>Ecdysozoa</taxon>
        <taxon>Arthropoda</taxon>
        <taxon>Hexapoda</taxon>
        <taxon>Insecta</taxon>
        <taxon>Pterygota</taxon>
        <taxon>Neoptera</taxon>
        <taxon>Endopterygota</taxon>
        <taxon>Coleoptera</taxon>
        <taxon>Polyphaga</taxon>
        <taxon>Cucujiformia</taxon>
        <taxon>Coccinelloidea</taxon>
        <taxon>Coccinellidae</taxon>
        <taxon>Scymninae</taxon>
        <taxon>Scymnini</taxon>
        <taxon>Cryptolaemus</taxon>
    </lineage>
</organism>
<evidence type="ECO:0000256" key="3">
    <source>
        <dbReference type="SAM" id="SignalP"/>
    </source>
</evidence>
<evidence type="ECO:0000256" key="1">
    <source>
        <dbReference type="ARBA" id="ARBA00006347"/>
    </source>
</evidence>
<dbReference type="PANTHER" id="PTHR45672:SF2">
    <property type="entry name" value="PROTEIN DISULFIDE-ISOMERASE A5"/>
    <property type="match status" value="1"/>
</dbReference>
<dbReference type="CDD" id="cd02997">
    <property type="entry name" value="PDI_a_PDIR"/>
    <property type="match status" value="3"/>
</dbReference>
<comment type="caution">
    <text evidence="5">The sequence shown here is derived from an EMBL/GenBank/DDBJ whole genome shotgun (WGS) entry which is preliminary data.</text>
</comment>
<protein>
    <recommendedName>
        <fullName evidence="4">Thioredoxin domain-containing protein</fullName>
    </recommendedName>
</protein>
<feature type="signal peptide" evidence="3">
    <location>
        <begin position="1"/>
        <end position="23"/>
    </location>
</feature>
<evidence type="ECO:0000259" key="4">
    <source>
        <dbReference type="PROSITE" id="PS51352"/>
    </source>
</evidence>
<comment type="similarity">
    <text evidence="1">Belongs to the protein disulfide isomerase family.</text>
</comment>
<dbReference type="InterPro" id="IPR046374">
    <property type="entry name" value="PDI_a_PDIR"/>
</dbReference>
<evidence type="ECO:0000313" key="6">
    <source>
        <dbReference type="Proteomes" id="UP001516400"/>
    </source>
</evidence>
<feature type="compositionally biased region" description="Pro residues" evidence="2">
    <location>
        <begin position="376"/>
        <end position="385"/>
    </location>
</feature>
<dbReference type="CDD" id="cd02961">
    <property type="entry name" value="PDI_a_family"/>
    <property type="match status" value="1"/>
</dbReference>
<dbReference type="PROSITE" id="PS00194">
    <property type="entry name" value="THIOREDOXIN_1"/>
    <property type="match status" value="2"/>
</dbReference>
<dbReference type="Gene3D" id="3.40.30.10">
    <property type="entry name" value="Glutaredoxin"/>
    <property type="match status" value="5"/>
</dbReference>
<dbReference type="SUPFAM" id="SSF52833">
    <property type="entry name" value="Thioredoxin-like"/>
    <property type="match status" value="5"/>
</dbReference>
<dbReference type="InterPro" id="IPR036249">
    <property type="entry name" value="Thioredoxin-like_sf"/>
</dbReference>
<dbReference type="AlphaFoldDB" id="A0ABD2NLK5"/>
<sequence>MKIFYLVLFLILIELIPCNNAKAKTKSIVDNITDVKDFKKLLRTKTNILVCFSRSIKESAALIKVFKEAAEDIKGEGTMVLVDCSGEAKKMCKKLKVNPSPTLLKHYKDGEFNKDYDRKETLTSMLNFMRDPTGDIPWEEDSTSSDVFHIPDSVSLARLIRKEQKPLLIMFYAPWCGFCKTLKPEYAAAATDLKGHSTLAAIDVNRPENSVIRTHYNITGFPTMLYYQNGQMKHQYEGENTKAAIVSFMHNPRAPPPKPKDIPWNETQSDIVHLSTSDFDNILKVQNSALVMFYAPWCGHCKRMKPEYERAASALKQERVSGVLAAVDATKEQSLASRFGVKGYPTVKYFSQGELKFDVDLREANKIVSFMKDPQEPPPPPPPETPWSDEQSEVVHLDEEAYKPFLRKKKHVLVMFYAPWCGHCKRVKPEFTKAADHFKNDPRTEFVAIDCTTRQPLCTINDVSGYPTIKYFSYLNKVVKNYSGGRTAEDFITFMSNPDGTAVPPSTVSAPSDKAKSSGTDVSAALIVTNANFKDSIAAKQPTLVFFYATWCGSCIKFKPIYEAAAKELAGKNPLRLALFDCTDGGDIIDEYDIAHFPTLKLFRDGKFERDYDGKRTLEELKQFAEKWAKRKDEL</sequence>
<dbReference type="PROSITE" id="PS51352">
    <property type="entry name" value="THIOREDOXIN_2"/>
    <property type="match status" value="4"/>
</dbReference>
<keyword evidence="6" id="KW-1185">Reference proteome</keyword>
<dbReference type="InterPro" id="IPR051063">
    <property type="entry name" value="PDI"/>
</dbReference>
<evidence type="ECO:0000256" key="2">
    <source>
        <dbReference type="SAM" id="MobiDB-lite"/>
    </source>
</evidence>
<dbReference type="EMBL" id="JABFTP020000124">
    <property type="protein sequence ID" value="KAL3279191.1"/>
    <property type="molecule type" value="Genomic_DNA"/>
</dbReference>
<dbReference type="PANTHER" id="PTHR45672">
    <property type="entry name" value="PROTEIN DISULFIDE-ISOMERASE C17H9.14C-RELATED"/>
    <property type="match status" value="1"/>
</dbReference>
<gene>
    <name evidence="5" type="ORF">HHI36_016704</name>
</gene>
<reference evidence="5 6" key="1">
    <citation type="journal article" date="2021" name="BMC Biol.">
        <title>Horizontally acquired antibacterial genes associated with adaptive radiation of ladybird beetles.</title>
        <authorList>
            <person name="Li H.S."/>
            <person name="Tang X.F."/>
            <person name="Huang Y.H."/>
            <person name="Xu Z.Y."/>
            <person name="Chen M.L."/>
            <person name="Du X.Y."/>
            <person name="Qiu B.Y."/>
            <person name="Chen P.T."/>
            <person name="Zhang W."/>
            <person name="Slipinski A."/>
            <person name="Escalona H.E."/>
            <person name="Waterhouse R.M."/>
            <person name="Zwick A."/>
            <person name="Pang H."/>
        </authorList>
    </citation>
    <scope>NUCLEOTIDE SEQUENCE [LARGE SCALE GENOMIC DNA]</scope>
    <source>
        <strain evidence="5">SYSU2018</strain>
    </source>
</reference>
<dbReference type="InterPro" id="IPR017937">
    <property type="entry name" value="Thioredoxin_CS"/>
</dbReference>